<dbReference type="AlphaFoldDB" id="A0A9W6PRL6"/>
<accession>A0A9W6PRL6</accession>
<dbReference type="InterPro" id="IPR036890">
    <property type="entry name" value="HATPase_C_sf"/>
</dbReference>
<organism evidence="3 4">
    <name type="scientific">Actinomadura rubrobrunea</name>
    <dbReference type="NCBI Taxonomy" id="115335"/>
    <lineage>
        <taxon>Bacteria</taxon>
        <taxon>Bacillati</taxon>
        <taxon>Actinomycetota</taxon>
        <taxon>Actinomycetes</taxon>
        <taxon>Streptosporangiales</taxon>
        <taxon>Thermomonosporaceae</taxon>
        <taxon>Actinomadura</taxon>
    </lineage>
</organism>
<keyword evidence="4" id="KW-1185">Reference proteome</keyword>
<evidence type="ECO:0000259" key="2">
    <source>
        <dbReference type="Pfam" id="PF13581"/>
    </source>
</evidence>
<feature type="domain" description="Histidine kinase/HSP90-like ATPase" evidence="2">
    <location>
        <begin position="21"/>
        <end position="134"/>
    </location>
</feature>
<dbReference type="Proteomes" id="UP001165124">
    <property type="component" value="Unassembled WGS sequence"/>
</dbReference>
<dbReference type="InterPro" id="IPR003594">
    <property type="entry name" value="HATPase_dom"/>
</dbReference>
<comment type="caution">
    <text evidence="3">The sequence shown here is derived from an EMBL/GenBank/DDBJ whole genome shotgun (WGS) entry which is preliminary data.</text>
</comment>
<sequence>MPPTALPTTDAAPLHWRRVFPGGPEQAARARRFVACLLEGCPYLDDVLLAADELVANALRHTRSGQDGGSFTVEVLRTDGQVAVSVADQGGPGVPVPADASEWDETGRGLRTLSLLADSWGWHGNDEGRTVTAVFTEEKDA</sequence>
<dbReference type="GO" id="GO:0004674">
    <property type="term" value="F:protein serine/threonine kinase activity"/>
    <property type="evidence" value="ECO:0007669"/>
    <property type="project" value="UniProtKB-KW"/>
</dbReference>
<reference evidence="3" key="1">
    <citation type="submission" date="2023-02" db="EMBL/GenBank/DDBJ databases">
        <title>Actinomadura rubrobrunea NBRC 14622.</title>
        <authorList>
            <person name="Ichikawa N."/>
            <person name="Sato H."/>
            <person name="Tonouchi N."/>
        </authorList>
    </citation>
    <scope>NUCLEOTIDE SEQUENCE</scope>
    <source>
        <strain evidence="3">NBRC 14622</strain>
    </source>
</reference>
<dbReference type="InterPro" id="IPR050267">
    <property type="entry name" value="Anti-sigma-factor_SerPK"/>
</dbReference>
<gene>
    <name evidence="3" type="ORF">Arub01_04110</name>
</gene>
<proteinExistence type="predicted"/>
<evidence type="ECO:0000313" key="3">
    <source>
        <dbReference type="EMBL" id="GLW62167.1"/>
    </source>
</evidence>
<evidence type="ECO:0000256" key="1">
    <source>
        <dbReference type="ARBA" id="ARBA00022527"/>
    </source>
</evidence>
<dbReference type="EMBL" id="BSRZ01000001">
    <property type="protein sequence ID" value="GLW62167.1"/>
    <property type="molecule type" value="Genomic_DNA"/>
</dbReference>
<name>A0A9W6PRL6_9ACTN</name>
<dbReference type="Gene3D" id="3.30.565.10">
    <property type="entry name" value="Histidine kinase-like ATPase, C-terminal domain"/>
    <property type="match status" value="1"/>
</dbReference>
<evidence type="ECO:0000313" key="4">
    <source>
        <dbReference type="Proteomes" id="UP001165124"/>
    </source>
</evidence>
<dbReference type="CDD" id="cd16936">
    <property type="entry name" value="HATPase_RsbW-like"/>
    <property type="match status" value="1"/>
</dbReference>
<protein>
    <recommendedName>
        <fullName evidence="2">Histidine kinase/HSP90-like ATPase domain-containing protein</fullName>
    </recommendedName>
</protein>
<dbReference type="RefSeq" id="WP_083951230.1">
    <property type="nucleotide sequence ID" value="NZ_BSRZ01000001.1"/>
</dbReference>
<dbReference type="SUPFAM" id="SSF55874">
    <property type="entry name" value="ATPase domain of HSP90 chaperone/DNA topoisomerase II/histidine kinase"/>
    <property type="match status" value="1"/>
</dbReference>
<dbReference type="PANTHER" id="PTHR35526:SF3">
    <property type="entry name" value="ANTI-SIGMA-F FACTOR RSBW"/>
    <property type="match status" value="1"/>
</dbReference>
<keyword evidence="1" id="KW-0808">Transferase</keyword>
<dbReference type="PANTHER" id="PTHR35526">
    <property type="entry name" value="ANTI-SIGMA-F FACTOR RSBW-RELATED"/>
    <property type="match status" value="1"/>
</dbReference>
<dbReference type="Pfam" id="PF13581">
    <property type="entry name" value="HATPase_c_2"/>
    <property type="match status" value="1"/>
</dbReference>
<keyword evidence="1" id="KW-0418">Kinase</keyword>
<keyword evidence="1" id="KW-0723">Serine/threonine-protein kinase</keyword>